<dbReference type="InterPro" id="IPR040404">
    <property type="entry name" value="Phylloplanin-like"/>
</dbReference>
<feature type="chain" id="PRO_5003320167" description="Pollen Ole e 1 allergen and extensin family protein" evidence="1">
    <location>
        <begin position="31"/>
        <end position="155"/>
    </location>
</feature>
<reference evidence="2" key="1">
    <citation type="journal article" date="2013" name="Appl. Biochem. Biotechnol.">
        <title>Analysis of dormant bud (Banjhi) specific transcriptome of tea (Camellia sinensis (L.) O. Kuntze) from cDNA library revealed dormancy-related genes.</title>
        <authorList>
            <person name="Thirugnanasambantham K."/>
            <person name="Prabu G."/>
            <person name="Palanisamy S."/>
            <person name="Chandrabose S.R."/>
            <person name="Mandal A.K."/>
        </authorList>
    </citation>
    <scope>NUCLEOTIDE SEQUENCE</scope>
</reference>
<name>F4YFB1_CAMSI</name>
<dbReference type="PANTHER" id="PTHR34458">
    <property type="entry name" value="POLLEN OLE E 1 ALLERGEN AND EXTENSIN FAMILY PROTEIN-RELATED"/>
    <property type="match status" value="1"/>
</dbReference>
<evidence type="ECO:0008006" key="3">
    <source>
        <dbReference type="Google" id="ProtNLM"/>
    </source>
</evidence>
<feature type="signal peptide" evidence="1">
    <location>
        <begin position="1"/>
        <end position="30"/>
    </location>
</feature>
<evidence type="ECO:0000256" key="1">
    <source>
        <dbReference type="SAM" id="SignalP"/>
    </source>
</evidence>
<sequence>MQSKRHAFYPKKLILSLLFVVATAASVAHSIPVVGQRLSLSVTGGVVYTVPGTNCTTCPGIAGVNVTLLCNGGQTILAQAISTRGGLVHLILSAPVVPPFGLSQQCMAYVKLPIGNDHVFPFTGILRYPFTLVNITVGIGGSIFNLILGAFVGVN</sequence>
<dbReference type="PANTHER" id="PTHR34458:SF11">
    <property type="entry name" value="MD-2-RELATED LIPID-RECOGNITION DOMAIN-CONTAINING PROTEIN"/>
    <property type="match status" value="1"/>
</dbReference>
<accession>F4YFB1</accession>
<protein>
    <recommendedName>
        <fullName evidence="3">Pollen Ole e 1 allergen and extensin family protein</fullName>
    </recommendedName>
</protein>
<organism evidence="2">
    <name type="scientific">Camellia sinensis</name>
    <name type="common">Tea plant</name>
    <name type="synonym">Thea sinensis</name>
    <dbReference type="NCBI Taxonomy" id="4442"/>
    <lineage>
        <taxon>Eukaryota</taxon>
        <taxon>Viridiplantae</taxon>
        <taxon>Streptophyta</taxon>
        <taxon>Embryophyta</taxon>
        <taxon>Tracheophyta</taxon>
        <taxon>Spermatophyta</taxon>
        <taxon>Magnoliopsida</taxon>
        <taxon>eudicotyledons</taxon>
        <taxon>Gunneridae</taxon>
        <taxon>Pentapetalae</taxon>
        <taxon>asterids</taxon>
        <taxon>Ericales</taxon>
        <taxon>Theaceae</taxon>
        <taxon>Camellia</taxon>
    </lineage>
</organism>
<dbReference type="EMBL" id="HM003257">
    <property type="protein sequence ID" value="AEC10972.1"/>
    <property type="molecule type" value="mRNA"/>
</dbReference>
<dbReference type="AlphaFoldDB" id="F4YFB1"/>
<proteinExistence type="evidence at transcript level"/>
<keyword evidence="1" id="KW-0732">Signal</keyword>
<evidence type="ECO:0000313" key="2">
    <source>
        <dbReference type="EMBL" id="AEC10972.1"/>
    </source>
</evidence>